<dbReference type="EC" id="2.7.11.1" evidence="1"/>
<dbReference type="PANTHER" id="PTHR11909">
    <property type="entry name" value="CASEIN KINASE-RELATED"/>
    <property type="match status" value="1"/>
</dbReference>
<proteinExistence type="predicted"/>
<dbReference type="STRING" id="121224.E0VVN8"/>
<dbReference type="Gene3D" id="1.10.510.10">
    <property type="entry name" value="Transferase(Phosphotransferase) domain 1"/>
    <property type="match status" value="1"/>
</dbReference>
<dbReference type="OMA" id="VHAQKEI"/>
<dbReference type="InterPro" id="IPR050235">
    <property type="entry name" value="CK1_Ser-Thr_kinase"/>
</dbReference>
<dbReference type="GO" id="GO:0004674">
    <property type="term" value="F:protein serine/threonine kinase activity"/>
    <property type="evidence" value="ECO:0007669"/>
    <property type="project" value="UniProtKB-EC"/>
</dbReference>
<feature type="domain" description="Protein kinase" evidence="5">
    <location>
        <begin position="37"/>
        <end position="334"/>
    </location>
</feature>
<dbReference type="EMBL" id="DS235812">
    <property type="protein sequence ID" value="EEB17444.1"/>
    <property type="molecule type" value="Genomic_DNA"/>
</dbReference>
<dbReference type="InterPro" id="IPR008271">
    <property type="entry name" value="Ser/Thr_kinase_AS"/>
</dbReference>
<dbReference type="FunCoup" id="E0VVN8">
    <property type="interactions" value="1210"/>
</dbReference>
<dbReference type="EnsemblMetazoa" id="PHUM466010-RA">
    <property type="protein sequence ID" value="PHUM466010-PA"/>
    <property type="gene ID" value="PHUM466010"/>
</dbReference>
<accession>E0VVN8</accession>
<dbReference type="Pfam" id="PF00069">
    <property type="entry name" value="Pkinase"/>
    <property type="match status" value="1"/>
</dbReference>
<dbReference type="InterPro" id="IPR017441">
    <property type="entry name" value="Protein_kinase_ATP_BS"/>
</dbReference>
<organism>
    <name type="scientific">Pediculus humanus subsp. corporis</name>
    <name type="common">Body louse</name>
    <dbReference type="NCBI Taxonomy" id="121224"/>
    <lineage>
        <taxon>Eukaryota</taxon>
        <taxon>Metazoa</taxon>
        <taxon>Ecdysozoa</taxon>
        <taxon>Arthropoda</taxon>
        <taxon>Hexapoda</taxon>
        <taxon>Insecta</taxon>
        <taxon>Pterygota</taxon>
        <taxon>Neoptera</taxon>
        <taxon>Paraneoptera</taxon>
        <taxon>Psocodea</taxon>
        <taxon>Troctomorpha</taxon>
        <taxon>Phthiraptera</taxon>
        <taxon>Anoplura</taxon>
        <taxon>Pediculidae</taxon>
        <taxon>Pediculus</taxon>
    </lineage>
</organism>
<evidence type="ECO:0000256" key="2">
    <source>
        <dbReference type="ARBA" id="ARBA00022741"/>
    </source>
</evidence>
<evidence type="ECO:0000256" key="4">
    <source>
        <dbReference type="PROSITE-ProRule" id="PRU10141"/>
    </source>
</evidence>
<feature type="binding site" evidence="4">
    <location>
        <position position="71"/>
    </location>
    <ligand>
        <name>ATP</name>
        <dbReference type="ChEBI" id="CHEBI:30616"/>
    </ligand>
</feature>
<keyword evidence="6" id="KW-0418">Kinase</keyword>
<dbReference type="VEuPathDB" id="VectorBase:PHUM466010"/>
<evidence type="ECO:0000313" key="8">
    <source>
        <dbReference type="Proteomes" id="UP000009046"/>
    </source>
</evidence>
<reference evidence="6" key="1">
    <citation type="submission" date="2007-04" db="EMBL/GenBank/DDBJ databases">
        <title>Annotation of Pediculus humanus corporis strain USDA.</title>
        <authorList>
            <person name="Kirkness E."/>
            <person name="Hannick L."/>
            <person name="Hass B."/>
            <person name="Bruggner R."/>
            <person name="Lawson D."/>
            <person name="Bidwell S."/>
            <person name="Joardar V."/>
            <person name="Caler E."/>
            <person name="Walenz B."/>
            <person name="Inman J."/>
            <person name="Schobel S."/>
            <person name="Galinsky K."/>
            <person name="Amedeo P."/>
            <person name="Strausberg R."/>
        </authorList>
    </citation>
    <scope>NUCLEOTIDE SEQUENCE</scope>
    <source>
        <strain evidence="6">USDA</strain>
    </source>
</reference>
<protein>
    <recommendedName>
        <fullName evidence="1">non-specific serine/threonine protein kinase</fullName>
        <ecNumber evidence="1">2.7.11.1</ecNumber>
    </recommendedName>
</protein>
<evidence type="ECO:0000313" key="7">
    <source>
        <dbReference type="EnsemblMetazoa" id="PHUM466010-PA"/>
    </source>
</evidence>
<dbReference type="PROSITE" id="PS50011">
    <property type="entry name" value="PROTEIN_KINASE_DOM"/>
    <property type="match status" value="1"/>
</dbReference>
<dbReference type="Proteomes" id="UP000009046">
    <property type="component" value="Unassembled WGS sequence"/>
</dbReference>
<dbReference type="eggNOG" id="KOG1164">
    <property type="taxonomic scope" value="Eukaryota"/>
</dbReference>
<dbReference type="InterPro" id="IPR000719">
    <property type="entry name" value="Prot_kinase_dom"/>
</dbReference>
<dbReference type="GeneID" id="8238626"/>
<dbReference type="GO" id="GO:0005524">
    <property type="term" value="F:ATP binding"/>
    <property type="evidence" value="ECO:0007669"/>
    <property type="project" value="UniProtKB-UniRule"/>
</dbReference>
<evidence type="ECO:0000259" key="5">
    <source>
        <dbReference type="PROSITE" id="PS50011"/>
    </source>
</evidence>
<dbReference type="PROSITE" id="PS00108">
    <property type="entry name" value="PROTEIN_KINASE_ST"/>
    <property type="match status" value="1"/>
</dbReference>
<dbReference type="AlphaFoldDB" id="E0VVN8"/>
<dbReference type="SUPFAM" id="SSF56112">
    <property type="entry name" value="Protein kinase-like (PK-like)"/>
    <property type="match status" value="1"/>
</dbReference>
<dbReference type="InParanoid" id="E0VVN8"/>
<keyword evidence="2 4" id="KW-0547">Nucleotide-binding</keyword>
<dbReference type="InterPro" id="IPR011009">
    <property type="entry name" value="Kinase-like_dom_sf"/>
</dbReference>
<reference evidence="7" key="3">
    <citation type="submission" date="2020-05" db="UniProtKB">
        <authorList>
            <consortium name="EnsemblMetazoa"/>
        </authorList>
    </citation>
    <scope>IDENTIFICATION</scope>
    <source>
        <strain evidence="7">USDA</strain>
    </source>
</reference>
<sequence length="536" mass="62030">MGKSKKENASFKKKTNLFNPIQIKEGELLTDKSGKKWKTGKAIGAGGFGEIYLVFDEILKSGSHDALYIAKIEPHKSGPLFVEMNFYIRVAKQEMIDKWKKDKKLKHLGMPNYIAFGSHQYRNEKYRFLILKKFGQDLSKIFQKCKKKFHIKTVFTLGLQILDILEYIHSHGYIHADIKDSNLLLGSDKNDENVYLLDYGLACKYVDSLGVHKEYNPDQRKAHDGTLQYTSRDAHVGAHSRRSDLEGLAYNMIHWLCGFLPWESELSDPEKVAQEKESYMNNIPLFLKKCFGDDPPVVLSHFLKYVVSLSFKSKPDYEYCKSLLRQGIRQYGYADDGKLNFDSPPVKLKSRKRIRESDTENWVELKPIKIPRNMSRQPCVPVQAEFNRITRQQTAANFPALRSRETFDWVKVLQSNPEKILKTHITSNNHLKKNKMGKQQKDKPKYEVKEINLKKEKANPLENPTPAILAVLKLRNVMSPLNVGKKVKNDNNNWNSTLYNKNYLTPAMEEVISKREFNLSKTKMENKQFTSTVANH</sequence>
<evidence type="ECO:0000313" key="6">
    <source>
        <dbReference type="EMBL" id="EEB17444.1"/>
    </source>
</evidence>
<keyword evidence="8" id="KW-1185">Reference proteome</keyword>
<name>E0VVN8_PEDHC</name>
<dbReference type="SMART" id="SM00220">
    <property type="entry name" value="S_TKc"/>
    <property type="match status" value="1"/>
</dbReference>
<gene>
    <name evidence="7" type="primary">8238626</name>
    <name evidence="6" type="ORF">Phum_PHUM466010</name>
</gene>
<evidence type="ECO:0000256" key="3">
    <source>
        <dbReference type="ARBA" id="ARBA00022840"/>
    </source>
</evidence>
<dbReference type="OrthoDB" id="2687620at2759"/>
<dbReference type="CDD" id="cd14015">
    <property type="entry name" value="STKc_VRK"/>
    <property type="match status" value="1"/>
</dbReference>
<evidence type="ECO:0000256" key="1">
    <source>
        <dbReference type="ARBA" id="ARBA00012513"/>
    </source>
</evidence>
<dbReference type="HOGENOM" id="CLU_019279_4_2_1"/>
<dbReference type="KEGG" id="phu:Phum_PHUM466010"/>
<reference evidence="6" key="2">
    <citation type="submission" date="2007-04" db="EMBL/GenBank/DDBJ databases">
        <title>The genome of the human body louse.</title>
        <authorList>
            <consortium name="The Human Body Louse Genome Consortium"/>
            <person name="Kirkness E."/>
            <person name="Walenz B."/>
            <person name="Hass B."/>
            <person name="Bruggner R."/>
            <person name="Strausberg R."/>
        </authorList>
    </citation>
    <scope>NUCLEOTIDE SEQUENCE</scope>
    <source>
        <strain evidence="6">USDA</strain>
    </source>
</reference>
<keyword evidence="3 4" id="KW-0067">ATP-binding</keyword>
<dbReference type="EMBL" id="AAZO01005663">
    <property type="status" value="NOT_ANNOTATED_CDS"/>
    <property type="molecule type" value="Genomic_DNA"/>
</dbReference>
<dbReference type="PROSITE" id="PS00107">
    <property type="entry name" value="PROTEIN_KINASE_ATP"/>
    <property type="match status" value="1"/>
</dbReference>
<keyword evidence="6" id="KW-0808">Transferase</keyword>
<dbReference type="RefSeq" id="XP_002430182.1">
    <property type="nucleotide sequence ID" value="XM_002430137.1"/>
</dbReference>
<dbReference type="CTD" id="8238626"/>